<dbReference type="AlphaFoldDB" id="A0A1G4AXN8"/>
<dbReference type="RefSeq" id="XP_022471092.1">
    <property type="nucleotide sequence ID" value="XM_022622454.1"/>
</dbReference>
<protein>
    <submittedName>
        <fullName evidence="2">Uncharacterized protein</fullName>
    </submittedName>
</protein>
<feature type="region of interest" description="Disordered" evidence="1">
    <location>
        <begin position="144"/>
        <end position="165"/>
    </location>
</feature>
<reference evidence="2 3" key="1">
    <citation type="submission" date="2016-09" db="EMBL/GenBank/DDBJ databases">
        <authorList>
            <person name="Capua I."/>
            <person name="De Benedictis P."/>
            <person name="Joannis T."/>
            <person name="Lombin L.H."/>
            <person name="Cattoli G."/>
        </authorList>
    </citation>
    <scope>NUCLEOTIDE SEQUENCE [LARGE SCALE GENOMIC DNA]</scope>
    <source>
        <strain evidence="2 3">IMI 309357</strain>
    </source>
</reference>
<dbReference type="Proteomes" id="UP000176998">
    <property type="component" value="Unassembled WGS sequence"/>
</dbReference>
<dbReference type="GeneID" id="34563964"/>
<proteinExistence type="predicted"/>
<dbReference type="OrthoDB" id="10438513at2759"/>
<evidence type="ECO:0000313" key="2">
    <source>
        <dbReference type="EMBL" id="OHE93928.1"/>
    </source>
</evidence>
<gene>
    <name evidence="2" type="ORF">CORC01_10827</name>
</gene>
<evidence type="ECO:0000256" key="1">
    <source>
        <dbReference type="SAM" id="MobiDB-lite"/>
    </source>
</evidence>
<organism evidence="2 3">
    <name type="scientific">Colletotrichum orchidophilum</name>
    <dbReference type="NCBI Taxonomy" id="1209926"/>
    <lineage>
        <taxon>Eukaryota</taxon>
        <taxon>Fungi</taxon>
        <taxon>Dikarya</taxon>
        <taxon>Ascomycota</taxon>
        <taxon>Pezizomycotina</taxon>
        <taxon>Sordariomycetes</taxon>
        <taxon>Hypocreomycetidae</taxon>
        <taxon>Glomerellales</taxon>
        <taxon>Glomerellaceae</taxon>
        <taxon>Colletotrichum</taxon>
    </lineage>
</organism>
<name>A0A1G4AXN8_9PEZI</name>
<keyword evidence="3" id="KW-1185">Reference proteome</keyword>
<dbReference type="EMBL" id="MJBS01000110">
    <property type="protein sequence ID" value="OHE93928.1"/>
    <property type="molecule type" value="Genomic_DNA"/>
</dbReference>
<accession>A0A1G4AXN8</accession>
<comment type="caution">
    <text evidence="2">The sequence shown here is derived from an EMBL/GenBank/DDBJ whole genome shotgun (WGS) entry which is preliminary data.</text>
</comment>
<sequence>MPSHDIPYNKPGLRKLIDGVKGTLVPGKRARVEAVKGDTELYSYPWDYNKHTQFVQDVLRFEDPTMIDTLVESDNPNSLGPAQRHTISYYIRKNMERSGLRSPKGSGRYHPCLFWLNSGTQWIQKEQMAVIVLIEMHERVSAKDDSAKDDSTKVDSAKVDPAKVDSAKVDPPEAKILSPDGEWSVTVPLTVGCVILLYGPHGWRSETQAMSFLFLYYDIVKDADGANSAS</sequence>
<evidence type="ECO:0000313" key="3">
    <source>
        <dbReference type="Proteomes" id="UP000176998"/>
    </source>
</evidence>